<dbReference type="AlphaFoldDB" id="A0A3S5K2R0"/>
<protein>
    <recommendedName>
        <fullName evidence="3">Pentapeptide repeat protein</fullName>
    </recommendedName>
</protein>
<dbReference type="InterPro" id="IPR001646">
    <property type="entry name" value="5peptide_repeat"/>
</dbReference>
<sequence length="57" mass="6414">MNAEEFLKLYESGERDFSKIVLKGVQLNHLDLSNINLSQAWLESTCLMGTNLSNANI</sequence>
<name>A0A3S5K2R0_9CYAN</name>
<evidence type="ECO:0000313" key="2">
    <source>
        <dbReference type="Proteomes" id="UP000271624"/>
    </source>
</evidence>
<reference evidence="1" key="2">
    <citation type="journal article" date="2019" name="Genome Biol. Evol.">
        <title>Day and night: Metabolic profiles and evolutionary relationships of six axenic non-marine cyanobacteria.</title>
        <authorList>
            <person name="Will S.E."/>
            <person name="Henke P."/>
            <person name="Boedeker C."/>
            <person name="Huang S."/>
            <person name="Brinkmann H."/>
            <person name="Rohde M."/>
            <person name="Jarek M."/>
            <person name="Friedl T."/>
            <person name="Seufert S."/>
            <person name="Schumacher M."/>
            <person name="Overmann J."/>
            <person name="Neumann-Schaal M."/>
            <person name="Petersen J."/>
        </authorList>
    </citation>
    <scope>NUCLEOTIDE SEQUENCE [LARGE SCALE GENOMIC DNA]</scope>
    <source>
        <strain evidence="1">PCC 7102</strain>
    </source>
</reference>
<evidence type="ECO:0008006" key="3">
    <source>
        <dbReference type="Google" id="ProtNLM"/>
    </source>
</evidence>
<dbReference type="Pfam" id="PF00805">
    <property type="entry name" value="Pentapeptide"/>
    <property type="match status" value="1"/>
</dbReference>
<comment type="caution">
    <text evidence="1">The sequence shown here is derived from an EMBL/GenBank/DDBJ whole genome shotgun (WGS) entry which is preliminary data.</text>
</comment>
<accession>A0A3S5K2R0</accession>
<dbReference type="EMBL" id="RSCL01000062">
    <property type="protein sequence ID" value="RUS93154.1"/>
    <property type="molecule type" value="Genomic_DNA"/>
</dbReference>
<dbReference type="SUPFAM" id="SSF141571">
    <property type="entry name" value="Pentapeptide repeat-like"/>
    <property type="match status" value="1"/>
</dbReference>
<reference evidence="1" key="1">
    <citation type="submission" date="2018-12" db="EMBL/GenBank/DDBJ databases">
        <authorList>
            <person name="Will S."/>
            <person name="Neumann-Schaal M."/>
            <person name="Henke P."/>
        </authorList>
    </citation>
    <scope>NUCLEOTIDE SEQUENCE</scope>
    <source>
        <strain evidence="1">PCC 7102</strain>
    </source>
</reference>
<proteinExistence type="predicted"/>
<evidence type="ECO:0000313" key="1">
    <source>
        <dbReference type="EMBL" id="RUS93154.1"/>
    </source>
</evidence>
<dbReference type="RefSeq" id="WP_127087604.1">
    <property type="nucleotide sequence ID" value="NZ_RSCL01000062.1"/>
</dbReference>
<organism evidence="1 2">
    <name type="scientific">Dulcicalothrix desertica PCC 7102</name>
    <dbReference type="NCBI Taxonomy" id="232991"/>
    <lineage>
        <taxon>Bacteria</taxon>
        <taxon>Bacillati</taxon>
        <taxon>Cyanobacteriota</taxon>
        <taxon>Cyanophyceae</taxon>
        <taxon>Nostocales</taxon>
        <taxon>Calotrichaceae</taxon>
        <taxon>Dulcicalothrix</taxon>
    </lineage>
</organism>
<dbReference type="OrthoDB" id="518112at2"/>
<dbReference type="Proteomes" id="UP000271624">
    <property type="component" value="Unassembled WGS sequence"/>
</dbReference>
<keyword evidence="2" id="KW-1185">Reference proteome</keyword>
<gene>
    <name evidence="1" type="ORF">DSM106972_097060</name>
</gene>
<dbReference type="Gene3D" id="2.160.20.80">
    <property type="entry name" value="E3 ubiquitin-protein ligase SopA"/>
    <property type="match status" value="1"/>
</dbReference>